<feature type="domain" description="Phage shock protein PspC N-terminal" evidence="7">
    <location>
        <begin position="5"/>
        <end position="62"/>
    </location>
</feature>
<evidence type="ECO:0000256" key="5">
    <source>
        <dbReference type="ARBA" id="ARBA00023136"/>
    </source>
</evidence>
<dbReference type="Pfam" id="PF04024">
    <property type="entry name" value="PspC"/>
    <property type="match status" value="1"/>
</dbReference>
<keyword evidence="3 6" id="KW-0812">Transmembrane</keyword>
<organism evidence="8 9">
    <name type="scientific">Candidatus Shapirobacteria bacterium RBG_13_44_7</name>
    <dbReference type="NCBI Taxonomy" id="1802149"/>
    <lineage>
        <taxon>Bacteria</taxon>
        <taxon>Candidatus Shapironibacteriota</taxon>
    </lineage>
</organism>
<comment type="subcellular location">
    <subcellularLocation>
        <location evidence="1">Cell membrane</location>
        <topology evidence="1">Single-pass membrane protein</topology>
    </subcellularLocation>
</comment>
<keyword evidence="5 6" id="KW-0472">Membrane</keyword>
<proteinExistence type="predicted"/>
<name>A0A1F7SG98_9BACT</name>
<evidence type="ECO:0000256" key="2">
    <source>
        <dbReference type="ARBA" id="ARBA00022475"/>
    </source>
</evidence>
<evidence type="ECO:0000256" key="3">
    <source>
        <dbReference type="ARBA" id="ARBA00022692"/>
    </source>
</evidence>
<reference evidence="8 9" key="1">
    <citation type="journal article" date="2016" name="Nat. Commun.">
        <title>Thousands of microbial genomes shed light on interconnected biogeochemical processes in an aquifer system.</title>
        <authorList>
            <person name="Anantharaman K."/>
            <person name="Brown C.T."/>
            <person name="Hug L.A."/>
            <person name="Sharon I."/>
            <person name="Castelle C.J."/>
            <person name="Probst A.J."/>
            <person name="Thomas B.C."/>
            <person name="Singh A."/>
            <person name="Wilkins M.J."/>
            <person name="Karaoz U."/>
            <person name="Brodie E.L."/>
            <person name="Williams K.H."/>
            <person name="Hubbard S.S."/>
            <person name="Banfield J.F."/>
        </authorList>
    </citation>
    <scope>NUCLEOTIDE SEQUENCE [LARGE SCALE GENOMIC DNA]</scope>
</reference>
<keyword evidence="4 6" id="KW-1133">Transmembrane helix</keyword>
<evidence type="ECO:0000313" key="9">
    <source>
        <dbReference type="Proteomes" id="UP000185874"/>
    </source>
</evidence>
<dbReference type="GO" id="GO:0005886">
    <property type="term" value="C:plasma membrane"/>
    <property type="evidence" value="ECO:0007669"/>
    <property type="project" value="UniProtKB-SubCell"/>
</dbReference>
<evidence type="ECO:0000256" key="4">
    <source>
        <dbReference type="ARBA" id="ARBA00022989"/>
    </source>
</evidence>
<gene>
    <name evidence="8" type="ORF">A3K55_00010</name>
</gene>
<evidence type="ECO:0000313" key="8">
    <source>
        <dbReference type="EMBL" id="OGL52197.1"/>
    </source>
</evidence>
<protein>
    <recommendedName>
        <fullName evidence="7">Phage shock protein PspC N-terminal domain-containing protein</fullName>
    </recommendedName>
</protein>
<dbReference type="InterPro" id="IPR052027">
    <property type="entry name" value="PspC"/>
</dbReference>
<dbReference type="PANTHER" id="PTHR33885">
    <property type="entry name" value="PHAGE SHOCK PROTEIN C"/>
    <property type="match status" value="1"/>
</dbReference>
<dbReference type="Proteomes" id="UP000185874">
    <property type="component" value="Unassembled WGS sequence"/>
</dbReference>
<feature type="transmembrane region" description="Helical" evidence="6">
    <location>
        <begin position="32"/>
        <end position="55"/>
    </location>
</feature>
<dbReference type="PANTHER" id="PTHR33885:SF3">
    <property type="entry name" value="PHAGE SHOCK PROTEIN C"/>
    <property type="match status" value="1"/>
</dbReference>
<evidence type="ECO:0000256" key="6">
    <source>
        <dbReference type="SAM" id="Phobius"/>
    </source>
</evidence>
<evidence type="ECO:0000259" key="7">
    <source>
        <dbReference type="Pfam" id="PF04024"/>
    </source>
</evidence>
<sequence>MTEVKRLYRSNKDYILAGVCGGLGEYLGVDVLVIRLLFVIAMIWGGGGIIIYLILAIVVPREPGKGVVVDREEKVREMVEEVGERVKKLKKK</sequence>
<dbReference type="EMBL" id="MGDJ01000032">
    <property type="protein sequence ID" value="OGL52197.1"/>
    <property type="molecule type" value="Genomic_DNA"/>
</dbReference>
<accession>A0A1F7SG98</accession>
<dbReference type="InterPro" id="IPR007168">
    <property type="entry name" value="Phageshock_PspC_N"/>
</dbReference>
<evidence type="ECO:0000256" key="1">
    <source>
        <dbReference type="ARBA" id="ARBA00004162"/>
    </source>
</evidence>
<dbReference type="AlphaFoldDB" id="A0A1F7SG98"/>
<keyword evidence="2" id="KW-1003">Cell membrane</keyword>
<comment type="caution">
    <text evidence="8">The sequence shown here is derived from an EMBL/GenBank/DDBJ whole genome shotgun (WGS) entry which is preliminary data.</text>
</comment>